<reference evidence="1" key="2">
    <citation type="submission" date="2023-05" db="EMBL/GenBank/DDBJ databases">
        <authorList>
            <consortium name="Lawrence Berkeley National Laboratory"/>
            <person name="Steindorff A."/>
            <person name="Hensen N."/>
            <person name="Bonometti L."/>
            <person name="Westerberg I."/>
            <person name="Brannstrom I.O."/>
            <person name="Guillou S."/>
            <person name="Cros-Aarteil S."/>
            <person name="Calhoun S."/>
            <person name="Haridas S."/>
            <person name="Kuo A."/>
            <person name="Mondo S."/>
            <person name="Pangilinan J."/>
            <person name="Riley R."/>
            <person name="Labutti K."/>
            <person name="Andreopoulos B."/>
            <person name="Lipzen A."/>
            <person name="Chen C."/>
            <person name="Yanf M."/>
            <person name="Daum C."/>
            <person name="Ng V."/>
            <person name="Clum A."/>
            <person name="Ohm R."/>
            <person name="Martin F."/>
            <person name="Silar P."/>
            <person name="Natvig D."/>
            <person name="Lalanne C."/>
            <person name="Gautier V."/>
            <person name="Ament-Velasquez S.L."/>
            <person name="Kruys A."/>
            <person name="Hutchinson M.I."/>
            <person name="Powell A.J."/>
            <person name="Barry K."/>
            <person name="Miller A.N."/>
            <person name="Grigoriev I.V."/>
            <person name="Debuchy R."/>
            <person name="Gladieux P."/>
            <person name="Thoren M.H."/>
            <person name="Johannesson H."/>
        </authorList>
    </citation>
    <scope>NUCLEOTIDE SEQUENCE</scope>
    <source>
        <strain evidence="1">PSN293</strain>
    </source>
</reference>
<dbReference type="Proteomes" id="UP001301769">
    <property type="component" value="Unassembled WGS sequence"/>
</dbReference>
<organism evidence="1 2">
    <name type="scientific">Rhypophila decipiens</name>
    <dbReference type="NCBI Taxonomy" id="261697"/>
    <lineage>
        <taxon>Eukaryota</taxon>
        <taxon>Fungi</taxon>
        <taxon>Dikarya</taxon>
        <taxon>Ascomycota</taxon>
        <taxon>Pezizomycotina</taxon>
        <taxon>Sordariomycetes</taxon>
        <taxon>Sordariomycetidae</taxon>
        <taxon>Sordariales</taxon>
        <taxon>Naviculisporaceae</taxon>
        <taxon>Rhypophila</taxon>
    </lineage>
</organism>
<dbReference type="AlphaFoldDB" id="A0AAN7B1H7"/>
<evidence type="ECO:0000313" key="1">
    <source>
        <dbReference type="EMBL" id="KAK4209256.1"/>
    </source>
</evidence>
<sequence length="190" mass="20280">MYAIWALNVLGDDTFVPLHPRAGKGLLPPHLEEGAILSLGPRFMNVIYKNSTDDELGSCWGCIPTIAKETPCVYQAVKEKSFKPLLNCGVTKSDLCKCADCLPSVLKKFVEPFCQDKGEEPDEPSLKNPPRPAERVADADINFQAFKGSLLKSTADDLKAVDFCPGSSCGGCNCCVGGCVFGVCVGVCVG</sequence>
<accession>A0AAN7B1H7</accession>
<name>A0AAN7B1H7_9PEZI</name>
<dbReference type="EMBL" id="MU858211">
    <property type="protein sequence ID" value="KAK4209256.1"/>
    <property type="molecule type" value="Genomic_DNA"/>
</dbReference>
<comment type="caution">
    <text evidence="1">The sequence shown here is derived from an EMBL/GenBank/DDBJ whole genome shotgun (WGS) entry which is preliminary data.</text>
</comment>
<gene>
    <name evidence="1" type="ORF">QBC37DRAFT_391386</name>
</gene>
<evidence type="ECO:0000313" key="2">
    <source>
        <dbReference type="Proteomes" id="UP001301769"/>
    </source>
</evidence>
<proteinExistence type="predicted"/>
<protein>
    <submittedName>
        <fullName evidence="1">Uncharacterized protein</fullName>
    </submittedName>
</protein>
<keyword evidence="2" id="KW-1185">Reference proteome</keyword>
<reference evidence="1" key="1">
    <citation type="journal article" date="2023" name="Mol. Phylogenet. Evol.">
        <title>Genome-scale phylogeny and comparative genomics of the fungal order Sordariales.</title>
        <authorList>
            <person name="Hensen N."/>
            <person name="Bonometti L."/>
            <person name="Westerberg I."/>
            <person name="Brannstrom I.O."/>
            <person name="Guillou S."/>
            <person name="Cros-Aarteil S."/>
            <person name="Calhoun S."/>
            <person name="Haridas S."/>
            <person name="Kuo A."/>
            <person name="Mondo S."/>
            <person name="Pangilinan J."/>
            <person name="Riley R."/>
            <person name="LaButti K."/>
            <person name="Andreopoulos B."/>
            <person name="Lipzen A."/>
            <person name="Chen C."/>
            <person name="Yan M."/>
            <person name="Daum C."/>
            <person name="Ng V."/>
            <person name="Clum A."/>
            <person name="Steindorff A."/>
            <person name="Ohm R.A."/>
            <person name="Martin F."/>
            <person name="Silar P."/>
            <person name="Natvig D.O."/>
            <person name="Lalanne C."/>
            <person name="Gautier V."/>
            <person name="Ament-Velasquez S.L."/>
            <person name="Kruys A."/>
            <person name="Hutchinson M.I."/>
            <person name="Powell A.J."/>
            <person name="Barry K."/>
            <person name="Miller A.N."/>
            <person name="Grigoriev I.V."/>
            <person name="Debuchy R."/>
            <person name="Gladieux P."/>
            <person name="Hiltunen Thoren M."/>
            <person name="Johannesson H."/>
        </authorList>
    </citation>
    <scope>NUCLEOTIDE SEQUENCE</scope>
    <source>
        <strain evidence="1">PSN293</strain>
    </source>
</reference>